<dbReference type="CDD" id="cd00754">
    <property type="entry name" value="Ubl_MoaD"/>
    <property type="match status" value="1"/>
</dbReference>
<accession>A0ABQ4R010</accession>
<gene>
    <name evidence="1" type="primary">moaD</name>
    <name evidence="1" type="ORF">OPKNFCMD_3766</name>
</gene>
<dbReference type="InterPro" id="IPR012675">
    <property type="entry name" value="Beta-grasp_dom_sf"/>
</dbReference>
<reference evidence="1" key="2">
    <citation type="submission" date="2021-08" db="EMBL/GenBank/DDBJ databases">
        <authorList>
            <person name="Tani A."/>
            <person name="Ola A."/>
            <person name="Ogura Y."/>
            <person name="Katsura K."/>
            <person name="Hayashi T."/>
        </authorList>
    </citation>
    <scope>NUCLEOTIDE SEQUENCE</scope>
    <source>
        <strain evidence="1">KCTC 52305</strain>
    </source>
</reference>
<dbReference type="EMBL" id="BPQH01000011">
    <property type="protein sequence ID" value="GJD51015.1"/>
    <property type="molecule type" value="Genomic_DNA"/>
</dbReference>
<proteinExistence type="predicted"/>
<dbReference type="Gene3D" id="3.10.20.30">
    <property type="match status" value="1"/>
</dbReference>
<evidence type="ECO:0000313" key="2">
    <source>
        <dbReference type="Proteomes" id="UP001055167"/>
    </source>
</evidence>
<protein>
    <submittedName>
        <fullName evidence="1">Molybdopterin synthase sulfur carrier subunit</fullName>
    </submittedName>
</protein>
<dbReference type="NCBIfam" id="TIGR01682">
    <property type="entry name" value="moaD"/>
    <property type="match status" value="1"/>
</dbReference>
<name>A0ABQ4R010_9HYPH</name>
<dbReference type="RefSeq" id="WP_128564739.1">
    <property type="nucleotide sequence ID" value="NZ_BPQH01000011.1"/>
</dbReference>
<dbReference type="InterPro" id="IPR016155">
    <property type="entry name" value="Mopterin_synth/thiamin_S_b"/>
</dbReference>
<dbReference type="SUPFAM" id="SSF54285">
    <property type="entry name" value="MoaD/ThiS"/>
    <property type="match status" value="1"/>
</dbReference>
<organism evidence="1 2">
    <name type="scientific">Methylobacterium crusticola</name>
    <dbReference type="NCBI Taxonomy" id="1697972"/>
    <lineage>
        <taxon>Bacteria</taxon>
        <taxon>Pseudomonadati</taxon>
        <taxon>Pseudomonadota</taxon>
        <taxon>Alphaproteobacteria</taxon>
        <taxon>Hyphomicrobiales</taxon>
        <taxon>Methylobacteriaceae</taxon>
        <taxon>Methylobacterium</taxon>
    </lineage>
</organism>
<keyword evidence="2" id="KW-1185">Reference proteome</keyword>
<reference evidence="1" key="1">
    <citation type="journal article" date="2021" name="Front. Microbiol.">
        <title>Comprehensive Comparative Genomics and Phenotyping of Methylobacterium Species.</title>
        <authorList>
            <person name="Alessa O."/>
            <person name="Ogura Y."/>
            <person name="Fujitani Y."/>
            <person name="Takami H."/>
            <person name="Hayashi T."/>
            <person name="Sahin N."/>
            <person name="Tani A."/>
        </authorList>
    </citation>
    <scope>NUCLEOTIDE SEQUENCE</scope>
    <source>
        <strain evidence="1">KCTC 52305</strain>
    </source>
</reference>
<dbReference type="Proteomes" id="UP001055167">
    <property type="component" value="Unassembled WGS sequence"/>
</dbReference>
<sequence length="83" mass="9014">MKLVYFAWVRERIGRPEESLDLPPEVATVGDLVGWLRARGEEYASAFETEGVVRAAVDRVHAKPDTPLAGAGEVAFFPPMTGG</sequence>
<evidence type="ECO:0000313" key="1">
    <source>
        <dbReference type="EMBL" id="GJD51015.1"/>
    </source>
</evidence>
<comment type="caution">
    <text evidence="1">The sequence shown here is derived from an EMBL/GenBank/DDBJ whole genome shotgun (WGS) entry which is preliminary data.</text>
</comment>
<dbReference type="Pfam" id="PF02597">
    <property type="entry name" value="ThiS"/>
    <property type="match status" value="1"/>
</dbReference>
<dbReference type="InterPro" id="IPR003749">
    <property type="entry name" value="ThiS/MoaD-like"/>
</dbReference>